<reference evidence="17 18" key="1">
    <citation type="journal article" date="2007" name="Science">
        <title>Sea anemone genome reveals ancestral eumetazoan gene repertoire and genomic organization.</title>
        <authorList>
            <person name="Putnam N.H."/>
            <person name="Srivastava M."/>
            <person name="Hellsten U."/>
            <person name="Dirks B."/>
            <person name="Chapman J."/>
            <person name="Salamov A."/>
            <person name="Terry A."/>
            <person name="Shapiro H."/>
            <person name="Lindquist E."/>
            <person name="Kapitonov V.V."/>
            <person name="Jurka J."/>
            <person name="Genikhovich G."/>
            <person name="Grigoriev I.V."/>
            <person name="Lucas S.M."/>
            <person name="Steele R.E."/>
            <person name="Finnerty J.R."/>
            <person name="Technau U."/>
            <person name="Martindale M.Q."/>
            <person name="Rokhsar D.S."/>
        </authorList>
    </citation>
    <scope>NUCLEOTIDE SEQUENCE [LARGE SCALE GENOMIC DNA]</scope>
    <source>
        <strain evidence="18">CH2 X CH6</strain>
    </source>
</reference>
<dbReference type="EMBL" id="DS469879">
    <property type="protein sequence ID" value="EDO31711.1"/>
    <property type="molecule type" value="Genomic_DNA"/>
</dbReference>
<evidence type="ECO:0000259" key="16">
    <source>
        <dbReference type="PROSITE" id="PS51366"/>
    </source>
</evidence>
<sequence>MAENRTSSISVVLVKVAKVEGQKVTSYDFAGAREAVNSPGVEANGAKTNKWVPQYNRTNLYRDENELVFRRVRGILNKLTPDKFDKLFYELLHVGVETKYILKGVILLVFEKALDEPAYSSMYAQLCLRLSEEAPNFDDPGKTGNSTFRRLLLKQCEEEFNNRSKASQAFDKKDDLTQEEEEERGSTKRKMLGNIRFIGELAKLDMLHETILHKCIKQLLDKKKRASVADTSEDMECLCHLMKTVGSRIDGPKAKPLVDQYFERIYQIRSRSDLPSRIRFMLEGIEELRTNKWIPRKVARDVGPKPINQIRQEAFRDFPPSYPVPHGMLRNSPPHPGPMFCRHPGGGKPAMRQMEPNQGHGFNDVFLRDDPGRARFDDFGGMMDNKAPYGLSYNEDEFDRFTPKDPWAGLANTSIRSSPPLTGSPPSSRHPHYGGSPPSSRNQQYGSRRPPPRPIQLNTDGEISLRPARDSIAAKTLGLNTRPQGKVDPLNRNKAPPIIEKPKPKKPQGPSKADLEKQMTEILKAYLDNKNDTAAIRSIQAMKTNKNGKMQVFHSLEIGLDKNDEERHLICQLLQAMHKEGLTSTDAILQGLQTVLEGKADSDDGHHVKDYIACMAARTIIQGLVTLSDVCKLMDGGSFYPTLLLILKKLEQLNGQEWLMDAFNEAKIDLLSTLPESSRNSCKMMVILEEQSLSFLFPLLRIQAELYKKIEEDPNSSAIYKWIKDNVDASLHDQPEFINAITTCILRYATQQSTLGKGVDISLPPDKDLVEKEIHAIKKLKPLLDKFLLEKIDLQVCALYALQVFCHTNNHPKGLLLRMFMLLYDLEVVDEEAFVKWKEDVNEKYPGKGKALFQVNTWLTWLETADEEGSESEPE</sequence>
<organism evidence="17 18">
    <name type="scientific">Nematostella vectensis</name>
    <name type="common">Starlet sea anemone</name>
    <dbReference type="NCBI Taxonomy" id="45351"/>
    <lineage>
        <taxon>Eukaryota</taxon>
        <taxon>Metazoa</taxon>
        <taxon>Cnidaria</taxon>
        <taxon>Anthozoa</taxon>
        <taxon>Hexacorallia</taxon>
        <taxon>Actiniaria</taxon>
        <taxon>Edwardsiidae</taxon>
        <taxon>Nematostella</taxon>
    </lineage>
</organism>
<feature type="domain" description="MI" evidence="16">
    <location>
        <begin position="514"/>
        <end position="635"/>
    </location>
</feature>
<dbReference type="GO" id="GO:0006417">
    <property type="term" value="P:regulation of translation"/>
    <property type="evidence" value="ECO:0007669"/>
    <property type="project" value="UniProtKB-KW"/>
</dbReference>
<dbReference type="PANTHER" id="PTHR23253">
    <property type="entry name" value="EUKARYOTIC TRANSLATION INITIATION FACTOR 4 GAMMA"/>
    <property type="match status" value="1"/>
</dbReference>
<evidence type="ECO:0000256" key="14">
    <source>
        <dbReference type="SAM" id="MobiDB-lite"/>
    </source>
</evidence>
<evidence type="ECO:0000256" key="6">
    <source>
        <dbReference type="ARBA" id="ARBA00022553"/>
    </source>
</evidence>
<dbReference type="PROSITE" id="PS51363">
    <property type="entry name" value="W2"/>
    <property type="match status" value="1"/>
</dbReference>
<evidence type="ECO:0000256" key="11">
    <source>
        <dbReference type="ARBA" id="ARBA00037759"/>
    </source>
</evidence>
<dbReference type="Pfam" id="PF02854">
    <property type="entry name" value="MIF4G"/>
    <property type="match status" value="1"/>
</dbReference>
<gene>
    <name evidence="17" type="ORF">NEMVEDRAFT_v1g218869</name>
</gene>
<dbReference type="FunFam" id="1.25.40.180:FF:000007">
    <property type="entry name" value="Eukaryotic translation initiation factor 4 gamma 2"/>
    <property type="match status" value="1"/>
</dbReference>
<dbReference type="Gene3D" id="1.25.40.180">
    <property type="match status" value="3"/>
</dbReference>
<dbReference type="InterPro" id="IPR003890">
    <property type="entry name" value="MIF4G-like_typ-3"/>
</dbReference>
<evidence type="ECO:0000313" key="18">
    <source>
        <dbReference type="Proteomes" id="UP000001593"/>
    </source>
</evidence>
<dbReference type="InterPro" id="IPR003891">
    <property type="entry name" value="Initiation_fac_eIF4g_MI"/>
</dbReference>
<dbReference type="CDD" id="cd11559">
    <property type="entry name" value="W2_eIF4G1_like"/>
    <property type="match status" value="1"/>
</dbReference>
<evidence type="ECO:0000256" key="2">
    <source>
        <dbReference type="ARBA" id="ARBA00022481"/>
    </source>
</evidence>
<dbReference type="InParanoid" id="A7SX49"/>
<dbReference type="GO" id="GO:0003743">
    <property type="term" value="F:translation initiation factor activity"/>
    <property type="evidence" value="ECO:0000318"/>
    <property type="project" value="GO_Central"/>
</dbReference>
<feature type="region of interest" description="Disordered" evidence="14">
    <location>
        <begin position="409"/>
        <end position="513"/>
    </location>
</feature>
<keyword evidence="2" id="KW-0488">Methylation</keyword>
<keyword evidence="7" id="KW-0832">Ubl conjugation</keyword>
<dbReference type="SMART" id="SM00543">
    <property type="entry name" value="MIF4G"/>
    <property type="match status" value="1"/>
</dbReference>
<dbReference type="PROSITE" id="PS51366">
    <property type="entry name" value="MI"/>
    <property type="match status" value="1"/>
</dbReference>
<dbReference type="SUPFAM" id="SSF48371">
    <property type="entry name" value="ARM repeat"/>
    <property type="match status" value="3"/>
</dbReference>
<dbReference type="PhylomeDB" id="A7SX49"/>
<name>A7SX49_NEMVE</name>
<comment type="function">
    <text evidence="11">Appears to play a role in the switch from cap-dependent to IRES-mediated translation during mitosis, apoptosis and viral infection. Cleaved by some caspases and viral proteases.</text>
</comment>
<dbReference type="FunFam" id="1.25.40.180:FF:000064">
    <property type="entry name" value="Translation initiation factor 4G"/>
    <property type="match status" value="1"/>
</dbReference>
<feature type="domain" description="W2" evidence="15">
    <location>
        <begin position="688"/>
        <end position="872"/>
    </location>
</feature>
<keyword evidence="4" id="KW-1017">Isopeptide bond</keyword>
<evidence type="ECO:0000259" key="15">
    <source>
        <dbReference type="PROSITE" id="PS51363"/>
    </source>
</evidence>
<dbReference type="InterPro" id="IPR016024">
    <property type="entry name" value="ARM-type_fold"/>
</dbReference>
<feature type="compositionally biased region" description="Polar residues" evidence="14">
    <location>
        <begin position="437"/>
        <end position="446"/>
    </location>
</feature>
<evidence type="ECO:0000256" key="13">
    <source>
        <dbReference type="ARBA" id="ARBA00046720"/>
    </source>
</evidence>
<evidence type="ECO:0000256" key="7">
    <source>
        <dbReference type="ARBA" id="ARBA00022843"/>
    </source>
</evidence>
<dbReference type="Pfam" id="PF02847">
    <property type="entry name" value="MA3"/>
    <property type="match status" value="1"/>
</dbReference>
<evidence type="ECO:0000256" key="3">
    <source>
        <dbReference type="ARBA" id="ARBA00022491"/>
    </source>
</evidence>
<protein>
    <recommendedName>
        <fullName evidence="12">Eukaryotic translation initiation factor 4 gamma 2</fullName>
    </recommendedName>
</protein>
<comment type="similarity">
    <text evidence="1">Belongs to the eukaryotic initiation factor 4G family.</text>
</comment>
<dbReference type="GO" id="GO:0003729">
    <property type="term" value="F:mRNA binding"/>
    <property type="evidence" value="ECO:0000318"/>
    <property type="project" value="GO_Central"/>
</dbReference>
<feature type="region of interest" description="Disordered" evidence="14">
    <location>
        <begin position="163"/>
        <end position="187"/>
    </location>
</feature>
<evidence type="ECO:0000256" key="4">
    <source>
        <dbReference type="ARBA" id="ARBA00022499"/>
    </source>
</evidence>
<evidence type="ECO:0000256" key="8">
    <source>
        <dbReference type="ARBA" id="ARBA00022845"/>
    </source>
</evidence>
<evidence type="ECO:0000256" key="5">
    <source>
        <dbReference type="ARBA" id="ARBA00022540"/>
    </source>
</evidence>
<dbReference type="GO" id="GO:0006413">
    <property type="term" value="P:translational initiation"/>
    <property type="evidence" value="ECO:0000318"/>
    <property type="project" value="GO_Central"/>
</dbReference>
<dbReference type="HOGENOM" id="CLU_001519_3_0_1"/>
<dbReference type="AlphaFoldDB" id="A7SX49"/>
<dbReference type="Pfam" id="PF02020">
    <property type="entry name" value="W2"/>
    <property type="match status" value="1"/>
</dbReference>
<dbReference type="GO" id="GO:0016281">
    <property type="term" value="C:eukaryotic translation initiation factor 4F complex"/>
    <property type="evidence" value="ECO:0000318"/>
    <property type="project" value="GO_Central"/>
</dbReference>
<evidence type="ECO:0000256" key="9">
    <source>
        <dbReference type="ARBA" id="ARBA00022917"/>
    </source>
</evidence>
<proteinExistence type="inferred from homology"/>
<dbReference type="PANTHER" id="PTHR23253:SF9">
    <property type="entry name" value="EUKARYOTIC TRANSLATION INITIATION FACTOR 4 GAMMA 2"/>
    <property type="match status" value="1"/>
</dbReference>
<comment type="subunit">
    <text evidence="13">Interacts with the serine/threonine protein kinases MKNK1 and MKNK2. Binds EIF4A and EIF3. Interacts with MIF4GD. Interacts with DAZAP2.</text>
</comment>
<keyword evidence="8" id="KW-0810">Translation regulation</keyword>
<keyword evidence="6" id="KW-0597">Phosphoprotein</keyword>
<dbReference type="Proteomes" id="UP000001593">
    <property type="component" value="Unassembled WGS sequence"/>
</dbReference>
<dbReference type="InterPro" id="IPR003307">
    <property type="entry name" value="W2_domain"/>
</dbReference>
<dbReference type="SMART" id="SM00515">
    <property type="entry name" value="eIF5C"/>
    <property type="match status" value="1"/>
</dbReference>
<evidence type="ECO:0000256" key="10">
    <source>
        <dbReference type="ARBA" id="ARBA00022990"/>
    </source>
</evidence>
<keyword evidence="18" id="KW-1185">Reference proteome</keyword>
<accession>A7SX49</accession>
<evidence type="ECO:0000313" key="17">
    <source>
        <dbReference type="EMBL" id="EDO31711.1"/>
    </source>
</evidence>
<evidence type="ECO:0000256" key="12">
    <source>
        <dbReference type="ARBA" id="ARBA00040449"/>
    </source>
</evidence>
<dbReference type="STRING" id="45351.A7SX49"/>
<evidence type="ECO:0000256" key="1">
    <source>
        <dbReference type="ARBA" id="ARBA00005775"/>
    </source>
</evidence>
<keyword evidence="9" id="KW-0648">Protein biosynthesis</keyword>
<keyword evidence="10" id="KW-0007">Acetylation</keyword>
<dbReference type="OMA" id="CAPLDIN"/>
<feature type="compositionally biased region" description="Low complexity" evidence="14">
    <location>
        <begin position="417"/>
        <end position="427"/>
    </location>
</feature>
<keyword evidence="5" id="KW-0396">Initiation factor</keyword>
<dbReference type="eggNOG" id="KOG0401">
    <property type="taxonomic scope" value="Eukaryota"/>
</dbReference>
<keyword evidence="3" id="KW-0678">Repressor</keyword>